<protein>
    <submittedName>
        <fullName evidence="3">GDP-mannose dehydrogenase</fullName>
    </submittedName>
</protein>
<dbReference type="InterPro" id="IPR036291">
    <property type="entry name" value="NAD(P)-bd_dom_sf"/>
</dbReference>
<dbReference type="SUPFAM" id="SSF51735">
    <property type="entry name" value="NAD(P)-binding Rossmann-fold domains"/>
    <property type="match status" value="1"/>
</dbReference>
<dbReference type="GO" id="GO:0000271">
    <property type="term" value="P:polysaccharide biosynthetic process"/>
    <property type="evidence" value="ECO:0007669"/>
    <property type="project" value="InterPro"/>
</dbReference>
<accession>A0A7J3Z7J4</accession>
<comment type="similarity">
    <text evidence="1">Belongs to the UDP-glucose/GDP-mannose dehydrogenase family.</text>
</comment>
<dbReference type="AlphaFoldDB" id="A0A7J3Z7J4"/>
<dbReference type="PANTHER" id="PTHR43491:SF2">
    <property type="entry name" value="UDP-N-ACETYL-D-MANNOSAMINE DEHYDROGENASE"/>
    <property type="match status" value="1"/>
</dbReference>
<dbReference type="InterPro" id="IPR008927">
    <property type="entry name" value="6-PGluconate_DH-like_C_sf"/>
</dbReference>
<feature type="domain" description="UDP-glucose/GDP-mannose dehydrogenase dimerisation" evidence="2">
    <location>
        <begin position="154"/>
        <end position="226"/>
    </location>
</feature>
<comment type="caution">
    <text evidence="3">The sequence shown here is derived from an EMBL/GenBank/DDBJ whole genome shotgun (WGS) entry which is preliminary data.</text>
</comment>
<dbReference type="SUPFAM" id="SSF48179">
    <property type="entry name" value="6-phosphogluconate dehydrogenase C-terminal domain-like"/>
    <property type="match status" value="1"/>
</dbReference>
<dbReference type="Pfam" id="PF00984">
    <property type="entry name" value="UDPG_MGDP_dh"/>
    <property type="match status" value="1"/>
</dbReference>
<dbReference type="EMBL" id="DRYQ01000079">
    <property type="protein sequence ID" value="HHQ50740.1"/>
    <property type="molecule type" value="Genomic_DNA"/>
</dbReference>
<dbReference type="PANTHER" id="PTHR43491">
    <property type="entry name" value="UDP-N-ACETYL-D-MANNOSAMINE DEHYDROGENASE"/>
    <property type="match status" value="1"/>
</dbReference>
<dbReference type="GO" id="GO:0051287">
    <property type="term" value="F:NAD binding"/>
    <property type="evidence" value="ECO:0007669"/>
    <property type="project" value="InterPro"/>
</dbReference>
<organism evidence="3">
    <name type="scientific">Ignisphaera aggregans</name>
    <dbReference type="NCBI Taxonomy" id="334771"/>
    <lineage>
        <taxon>Archaea</taxon>
        <taxon>Thermoproteota</taxon>
        <taxon>Thermoprotei</taxon>
        <taxon>Desulfurococcales</taxon>
        <taxon>Desulfurococcaceae</taxon>
        <taxon>Ignisphaera</taxon>
    </lineage>
</organism>
<sequence>METVIVIGLGEVGRPLYETLKSSNGYVVYGYDVRSDISPNKLEELPRNVDYLHIAYPYTERFFEYTLEYFELLKPKKLIIHSTVLPGTTRAIYEKTGIPTAYSPVRGKHPNLKRHMMFWPKWVSAYPLEDAKIFADHLSKAGFKVKITRNPETLELAKLFETAYRAIMIASWQEIHRLSLKYNAELVGIAEFIAEVHEVLRDRPVFYPDYIGGHCLIPNTRLLDYIDPDTVWRFVLESNKKRLEELKDEKVKRDVEAVKKISTRLFPAWYFE</sequence>
<reference evidence="3" key="1">
    <citation type="journal article" date="2020" name="mSystems">
        <title>Genome- and Community-Level Interaction Insights into Carbon Utilization and Element Cycling Functions of Hydrothermarchaeota in Hydrothermal Sediment.</title>
        <authorList>
            <person name="Zhou Z."/>
            <person name="Liu Y."/>
            <person name="Xu W."/>
            <person name="Pan J."/>
            <person name="Luo Z.H."/>
            <person name="Li M."/>
        </authorList>
    </citation>
    <scope>NUCLEOTIDE SEQUENCE [LARGE SCALE GENOMIC DNA]</scope>
    <source>
        <strain evidence="3">SpSt-1105</strain>
    </source>
</reference>
<dbReference type="InterPro" id="IPR014026">
    <property type="entry name" value="UDP-Glc/GDP-Man_DH_dimer"/>
</dbReference>
<name>A0A7J3Z7J4_9CREN</name>
<evidence type="ECO:0000313" key="3">
    <source>
        <dbReference type="EMBL" id="HHQ50740.1"/>
    </source>
</evidence>
<dbReference type="GO" id="GO:0016616">
    <property type="term" value="F:oxidoreductase activity, acting on the CH-OH group of donors, NAD or NADP as acceptor"/>
    <property type="evidence" value="ECO:0007669"/>
    <property type="project" value="InterPro"/>
</dbReference>
<proteinExistence type="inferred from homology"/>
<gene>
    <name evidence="3" type="ORF">ENM66_05265</name>
</gene>
<dbReference type="InterPro" id="IPR028359">
    <property type="entry name" value="UDP_ManNAc/GlcNAc_DH"/>
</dbReference>
<dbReference type="GO" id="GO:0016628">
    <property type="term" value="F:oxidoreductase activity, acting on the CH-CH group of donors, NAD or NADP as acceptor"/>
    <property type="evidence" value="ECO:0007669"/>
    <property type="project" value="InterPro"/>
</dbReference>
<evidence type="ECO:0000256" key="1">
    <source>
        <dbReference type="ARBA" id="ARBA00006601"/>
    </source>
</evidence>
<evidence type="ECO:0000259" key="2">
    <source>
        <dbReference type="Pfam" id="PF00984"/>
    </source>
</evidence>
<dbReference type="Gene3D" id="3.40.50.720">
    <property type="entry name" value="NAD(P)-binding Rossmann-like Domain"/>
    <property type="match status" value="1"/>
</dbReference>